<feature type="chain" id="PRO_5012354334" description="TonB-dependent receptor" evidence="13">
    <location>
        <begin position="24"/>
        <end position="791"/>
    </location>
</feature>
<proteinExistence type="inferred from homology"/>
<evidence type="ECO:0000256" key="6">
    <source>
        <dbReference type="ARBA" id="ARBA00023004"/>
    </source>
</evidence>
<sequence length="791" mass="86095">MTKTYFKAVVLATTAMCAVQAHAQVGAALPATEVIEDAPSASDIIVTARKREENLRDVPVAITAISGDTLVAQNITQMIDLSKTVPNFTYSYGAANTYAYIRGFGSGSSAGFEQSVGKFVDNVSYGRDQEARIPIFDIERVEVLKGPQVLTFGNSATAGVINITTKKPGNEFQADGSIGYEFEGQELQAQMGVTVPLMDGVSFRLAGLFQDLGKGRYFNPLKGKHEPQSRNYALRPTLRFTPSDDLEIILKAEVDRVKDIGGTLVPVSQPLVAARPPYPVVGDDDTRSIDYNRAPFFSDELQQLDAELYQADINYDMLGGTLTSTTAWRNSDSLVQWGLDGVNHTTTYFNPQWTHFRQFSQELRFGGSFGNLDATIGAYYQRDTLAIDVAQEFTLAGLGFSGAAATPFARVFTYDQKNRVWSGFIDLTYHVTDRLSLSAGVRYSNQKKSAGQAAFAADIIPNTTFDTQRSRLLATRNPALDAVYAAVLGGVQHNFPLGTLRLSEDHWQPQVIAQYELAQNNKAYVKYVKGTKVGGFDYAFTGANPALAGFRPESAWMVEAGFKGLLLDNKLDYSIAIFSETFSDLQQSAVSGLTFLVTNVGKARSRGVEIDLNFRPDDNWTVGFNGGYLDAKYIDFPGGPCNSIQNSLPVGAVIPGMRSCGVPGGTLRSQDFSGIPTQYASKWTGSAYVDYVTPVGSGDHQIGIGVSLYARSKYDSSLYNDQYMVQKGYAQLGAHIDFGATDGRWNLSLFGRNLTDKRLLEYGSVVPGSGTSTTGSYSRGRQVGLKLSFSM</sequence>
<evidence type="ECO:0000256" key="12">
    <source>
        <dbReference type="RuleBase" id="RU003357"/>
    </source>
</evidence>
<evidence type="ECO:0000256" key="3">
    <source>
        <dbReference type="ARBA" id="ARBA00022452"/>
    </source>
</evidence>
<evidence type="ECO:0000313" key="17">
    <source>
        <dbReference type="Proteomes" id="UP000197361"/>
    </source>
</evidence>
<dbReference type="OrthoDB" id="7223550at2"/>
<dbReference type="SUPFAM" id="SSF56935">
    <property type="entry name" value="Porins"/>
    <property type="match status" value="1"/>
</dbReference>
<name>A0A246JR96_9SPHN</name>
<dbReference type="Gene3D" id="2.40.170.20">
    <property type="entry name" value="TonB-dependent receptor, beta-barrel domain"/>
    <property type="match status" value="1"/>
</dbReference>
<keyword evidence="8 12" id="KW-0798">TonB box</keyword>
<organism evidence="16 17">
    <name type="scientific">Sphingopyxis bauzanensis</name>
    <dbReference type="NCBI Taxonomy" id="651663"/>
    <lineage>
        <taxon>Bacteria</taxon>
        <taxon>Pseudomonadati</taxon>
        <taxon>Pseudomonadota</taxon>
        <taxon>Alphaproteobacteria</taxon>
        <taxon>Sphingomonadales</taxon>
        <taxon>Sphingomonadaceae</taxon>
        <taxon>Sphingopyxis</taxon>
    </lineage>
</organism>
<evidence type="ECO:0000256" key="9">
    <source>
        <dbReference type="ARBA" id="ARBA00023136"/>
    </source>
</evidence>
<dbReference type="Pfam" id="PF00593">
    <property type="entry name" value="TonB_dep_Rec_b-barrel"/>
    <property type="match status" value="1"/>
</dbReference>
<dbReference type="InterPro" id="IPR039426">
    <property type="entry name" value="TonB-dep_rcpt-like"/>
</dbReference>
<dbReference type="InterPro" id="IPR012910">
    <property type="entry name" value="Plug_dom"/>
</dbReference>
<evidence type="ECO:0000256" key="13">
    <source>
        <dbReference type="SAM" id="SignalP"/>
    </source>
</evidence>
<feature type="domain" description="TonB-dependent receptor plug" evidence="15">
    <location>
        <begin position="55"/>
        <end position="160"/>
    </location>
</feature>
<keyword evidence="5 11" id="KW-0812">Transmembrane</keyword>
<dbReference type="GO" id="GO:0009279">
    <property type="term" value="C:cell outer membrane"/>
    <property type="evidence" value="ECO:0007669"/>
    <property type="project" value="UniProtKB-SubCell"/>
</dbReference>
<evidence type="ECO:0000256" key="5">
    <source>
        <dbReference type="ARBA" id="ARBA00022692"/>
    </source>
</evidence>
<keyword evidence="13" id="KW-0732">Signal</keyword>
<evidence type="ECO:0008006" key="18">
    <source>
        <dbReference type="Google" id="ProtNLM"/>
    </source>
</evidence>
<evidence type="ECO:0000313" key="16">
    <source>
        <dbReference type="EMBL" id="OWQ95453.1"/>
    </source>
</evidence>
<dbReference type="GO" id="GO:0006826">
    <property type="term" value="P:iron ion transport"/>
    <property type="evidence" value="ECO:0007669"/>
    <property type="project" value="UniProtKB-KW"/>
</dbReference>
<keyword evidence="3 11" id="KW-1134">Transmembrane beta strand</keyword>
<protein>
    <recommendedName>
        <fullName evidence="18">TonB-dependent receptor</fullName>
    </recommendedName>
</protein>
<evidence type="ECO:0000256" key="11">
    <source>
        <dbReference type="PROSITE-ProRule" id="PRU01360"/>
    </source>
</evidence>
<reference evidence="16 17" key="1">
    <citation type="journal article" date="2010" name="Int. J. Syst. Evol. Microbiol.">
        <title>Sphingopyxis bauzanensis sp. nov., a psychrophilic bacterium isolated from soil.</title>
        <authorList>
            <person name="Zhang D.C."/>
            <person name="Liu H.C."/>
            <person name="Xin Y.H."/>
            <person name="Zhou Y.G."/>
            <person name="Schinner F."/>
            <person name="Margesin R."/>
        </authorList>
    </citation>
    <scope>NUCLEOTIDE SEQUENCE [LARGE SCALE GENOMIC DNA]</scope>
    <source>
        <strain evidence="16 17">DSM 22271</strain>
    </source>
</reference>
<feature type="domain" description="TonB-dependent receptor-like beta-barrel" evidence="14">
    <location>
        <begin position="286"/>
        <end position="754"/>
    </location>
</feature>
<dbReference type="Pfam" id="PF07715">
    <property type="entry name" value="Plug"/>
    <property type="match status" value="1"/>
</dbReference>
<evidence type="ECO:0000259" key="14">
    <source>
        <dbReference type="Pfam" id="PF00593"/>
    </source>
</evidence>
<accession>A0A246JR96</accession>
<dbReference type="InterPro" id="IPR036942">
    <property type="entry name" value="Beta-barrel_TonB_sf"/>
</dbReference>
<dbReference type="Proteomes" id="UP000197361">
    <property type="component" value="Unassembled WGS sequence"/>
</dbReference>
<keyword evidence="2 11" id="KW-0813">Transport</keyword>
<gene>
    <name evidence="16" type="ORF">CDQ92_11515</name>
</gene>
<evidence type="ECO:0000256" key="8">
    <source>
        <dbReference type="ARBA" id="ARBA00023077"/>
    </source>
</evidence>
<comment type="subcellular location">
    <subcellularLocation>
        <location evidence="1 11">Cell outer membrane</location>
        <topology evidence="1 11">Multi-pass membrane protein</topology>
    </subcellularLocation>
</comment>
<comment type="caution">
    <text evidence="16">The sequence shown here is derived from an EMBL/GenBank/DDBJ whole genome shotgun (WGS) entry which is preliminary data.</text>
</comment>
<dbReference type="PANTHER" id="PTHR32552:SF81">
    <property type="entry name" value="TONB-DEPENDENT OUTER MEMBRANE RECEPTOR"/>
    <property type="match status" value="1"/>
</dbReference>
<evidence type="ECO:0000256" key="10">
    <source>
        <dbReference type="ARBA" id="ARBA00023237"/>
    </source>
</evidence>
<comment type="similarity">
    <text evidence="11 12">Belongs to the TonB-dependent receptor family.</text>
</comment>
<evidence type="ECO:0000259" key="15">
    <source>
        <dbReference type="Pfam" id="PF07715"/>
    </source>
</evidence>
<keyword evidence="10 11" id="KW-0998">Cell outer membrane</keyword>
<dbReference type="PROSITE" id="PS52016">
    <property type="entry name" value="TONB_DEPENDENT_REC_3"/>
    <property type="match status" value="1"/>
</dbReference>
<dbReference type="AlphaFoldDB" id="A0A246JR96"/>
<dbReference type="RefSeq" id="WP_088441581.1">
    <property type="nucleotide sequence ID" value="NZ_BMMC01000009.1"/>
</dbReference>
<keyword evidence="9 11" id="KW-0472">Membrane</keyword>
<evidence type="ECO:0000256" key="4">
    <source>
        <dbReference type="ARBA" id="ARBA00022496"/>
    </source>
</evidence>
<dbReference type="InterPro" id="IPR000531">
    <property type="entry name" value="Beta-barrel_TonB"/>
</dbReference>
<evidence type="ECO:0000256" key="1">
    <source>
        <dbReference type="ARBA" id="ARBA00004571"/>
    </source>
</evidence>
<evidence type="ECO:0000256" key="2">
    <source>
        <dbReference type="ARBA" id="ARBA00022448"/>
    </source>
</evidence>
<keyword evidence="17" id="KW-1185">Reference proteome</keyword>
<keyword evidence="7" id="KW-0406">Ion transport</keyword>
<dbReference type="EMBL" id="NISK01000003">
    <property type="protein sequence ID" value="OWQ95453.1"/>
    <property type="molecule type" value="Genomic_DNA"/>
</dbReference>
<keyword evidence="4" id="KW-0410">Iron transport</keyword>
<feature type="signal peptide" evidence="13">
    <location>
        <begin position="1"/>
        <end position="23"/>
    </location>
</feature>
<evidence type="ECO:0000256" key="7">
    <source>
        <dbReference type="ARBA" id="ARBA00023065"/>
    </source>
</evidence>
<dbReference type="PANTHER" id="PTHR32552">
    <property type="entry name" value="FERRICHROME IRON RECEPTOR-RELATED"/>
    <property type="match status" value="1"/>
</dbReference>
<keyword evidence="6" id="KW-0408">Iron</keyword>